<dbReference type="EMBL" id="QJKH01000003">
    <property type="protein sequence ID" value="PXX80569.1"/>
    <property type="molecule type" value="Genomic_DNA"/>
</dbReference>
<dbReference type="Pfam" id="PF03610">
    <property type="entry name" value="EIIA-man"/>
    <property type="match status" value="1"/>
</dbReference>
<evidence type="ECO:0000256" key="5">
    <source>
        <dbReference type="ARBA" id="ARBA00022679"/>
    </source>
</evidence>
<dbReference type="GO" id="GO:0005737">
    <property type="term" value="C:cytoplasm"/>
    <property type="evidence" value="ECO:0007669"/>
    <property type="project" value="UniProtKB-SubCell"/>
</dbReference>
<evidence type="ECO:0000313" key="10">
    <source>
        <dbReference type="Proteomes" id="UP000247612"/>
    </source>
</evidence>
<dbReference type="AlphaFoldDB" id="A0A318KS44"/>
<name>A0A318KS44_9FIRM</name>
<evidence type="ECO:0000256" key="2">
    <source>
        <dbReference type="ARBA" id="ARBA00022448"/>
    </source>
</evidence>
<protein>
    <submittedName>
        <fullName evidence="9">PTS system mannose-specific IIA component</fullName>
    </submittedName>
</protein>
<evidence type="ECO:0000256" key="4">
    <source>
        <dbReference type="ARBA" id="ARBA00022597"/>
    </source>
</evidence>
<evidence type="ECO:0000256" key="1">
    <source>
        <dbReference type="ARBA" id="ARBA00004496"/>
    </source>
</evidence>
<keyword evidence="4" id="KW-0762">Sugar transport</keyword>
<organism evidence="9 10">
    <name type="scientific">Dielma fastidiosa</name>
    <dbReference type="NCBI Taxonomy" id="1034346"/>
    <lineage>
        <taxon>Bacteria</taxon>
        <taxon>Bacillati</taxon>
        <taxon>Bacillota</taxon>
        <taxon>Erysipelotrichia</taxon>
        <taxon>Erysipelotrichales</taxon>
        <taxon>Erysipelotrichaceae</taxon>
        <taxon>Dielma</taxon>
    </lineage>
</organism>
<dbReference type="RefSeq" id="WP_022938318.1">
    <property type="nucleotide sequence ID" value="NZ_CABKRQ010000005.1"/>
</dbReference>
<keyword evidence="5" id="KW-0808">Transferase</keyword>
<evidence type="ECO:0000256" key="6">
    <source>
        <dbReference type="ARBA" id="ARBA00022683"/>
    </source>
</evidence>
<evidence type="ECO:0000256" key="7">
    <source>
        <dbReference type="ARBA" id="ARBA00022777"/>
    </source>
</evidence>
<keyword evidence="3" id="KW-0963">Cytoplasm</keyword>
<dbReference type="Gene3D" id="3.40.50.510">
    <property type="entry name" value="Phosphotransferase system, mannose-type IIA component"/>
    <property type="match status" value="1"/>
</dbReference>
<proteinExistence type="predicted"/>
<dbReference type="GO" id="GO:0009401">
    <property type="term" value="P:phosphoenolpyruvate-dependent sugar phosphotransferase system"/>
    <property type="evidence" value="ECO:0007669"/>
    <property type="project" value="UniProtKB-KW"/>
</dbReference>
<dbReference type="InterPro" id="IPR051471">
    <property type="entry name" value="Bacterial_PTS_sugar_comp"/>
</dbReference>
<dbReference type="PANTHER" id="PTHR33799">
    <property type="entry name" value="PTS PERMEASE-RELATED-RELATED"/>
    <property type="match status" value="1"/>
</dbReference>
<dbReference type="InterPro" id="IPR004701">
    <property type="entry name" value="PTS_EIIA_man-typ"/>
</dbReference>
<evidence type="ECO:0000259" key="8">
    <source>
        <dbReference type="PROSITE" id="PS51096"/>
    </source>
</evidence>
<dbReference type="STRING" id="1034346.GCA_000313565_02014"/>
<dbReference type="SUPFAM" id="SSF53062">
    <property type="entry name" value="PTS system fructose IIA component-like"/>
    <property type="match status" value="1"/>
</dbReference>
<feature type="domain" description="PTS EIIA type-4" evidence="8">
    <location>
        <begin position="1"/>
        <end position="127"/>
    </location>
</feature>
<dbReference type="CDD" id="cd00006">
    <property type="entry name" value="PTS_IIA_man"/>
    <property type="match status" value="1"/>
</dbReference>
<dbReference type="OrthoDB" id="9799827at2"/>
<accession>A0A318KS44</accession>
<keyword evidence="7" id="KW-0418">Kinase</keyword>
<comment type="caution">
    <text evidence="9">The sequence shown here is derived from an EMBL/GenBank/DDBJ whole genome shotgun (WGS) entry which is preliminary data.</text>
</comment>
<dbReference type="Proteomes" id="UP000247612">
    <property type="component" value="Unassembled WGS sequence"/>
</dbReference>
<dbReference type="GO" id="GO:0016301">
    <property type="term" value="F:kinase activity"/>
    <property type="evidence" value="ECO:0007669"/>
    <property type="project" value="UniProtKB-KW"/>
</dbReference>
<comment type="subcellular location">
    <subcellularLocation>
        <location evidence="1">Cytoplasm</location>
    </subcellularLocation>
</comment>
<keyword evidence="10" id="KW-1185">Reference proteome</keyword>
<reference evidence="9 10" key="1">
    <citation type="submission" date="2018-05" db="EMBL/GenBank/DDBJ databases">
        <title>Genomic Encyclopedia of Type Strains, Phase IV (KMG-IV): sequencing the most valuable type-strain genomes for metagenomic binning, comparative biology and taxonomic classification.</title>
        <authorList>
            <person name="Goeker M."/>
        </authorList>
    </citation>
    <scope>NUCLEOTIDE SEQUENCE [LARGE SCALE GENOMIC DNA]</scope>
    <source>
        <strain evidence="9 10">JC118</strain>
    </source>
</reference>
<evidence type="ECO:0000256" key="3">
    <source>
        <dbReference type="ARBA" id="ARBA00022490"/>
    </source>
</evidence>
<gene>
    <name evidence="9" type="ORF">DES51_103164</name>
</gene>
<dbReference type="PANTHER" id="PTHR33799:SF1">
    <property type="entry name" value="PTS SYSTEM MANNOSE-SPECIFIC EIIAB COMPONENT-RELATED"/>
    <property type="match status" value="1"/>
</dbReference>
<dbReference type="PROSITE" id="PS51096">
    <property type="entry name" value="PTS_EIIA_TYPE_4"/>
    <property type="match status" value="1"/>
</dbReference>
<evidence type="ECO:0000313" key="9">
    <source>
        <dbReference type="EMBL" id="PXX80569.1"/>
    </source>
</evidence>
<dbReference type="GO" id="GO:0016020">
    <property type="term" value="C:membrane"/>
    <property type="evidence" value="ECO:0007669"/>
    <property type="project" value="InterPro"/>
</dbReference>
<dbReference type="InterPro" id="IPR033887">
    <property type="entry name" value="PTS_IIA_man"/>
</dbReference>
<keyword evidence="6" id="KW-0598">Phosphotransferase system</keyword>
<dbReference type="InterPro" id="IPR036662">
    <property type="entry name" value="PTS_EIIA_man-typ_sf"/>
</dbReference>
<sequence>MIGVILCTHSDFAKGLRNAVEMIAGEQSCFDSFCFMNGDDVDELSEKIAAAAQLYIDQKMPFCILVDMFAATPFNASLKYTAEHGGYVLTGANLPLLLEILTSREYFDGDDIKAFLSNALDSVKESMQVIDAKAMAEEA</sequence>
<keyword evidence="2" id="KW-0813">Transport</keyword>